<dbReference type="InterPro" id="IPR004045">
    <property type="entry name" value="Glutathione_S-Trfase_N"/>
</dbReference>
<keyword evidence="3" id="KW-0808">Transferase</keyword>
<name>A9BEJ1_PROM4</name>
<dbReference type="PANTHER" id="PTHR43968">
    <property type="match status" value="1"/>
</dbReference>
<dbReference type="PROSITE" id="PS50404">
    <property type="entry name" value="GST_NTER"/>
    <property type="match status" value="1"/>
</dbReference>
<dbReference type="STRING" id="93059.P9211_05701"/>
<dbReference type="eggNOG" id="COG0625">
    <property type="taxonomic scope" value="Bacteria"/>
</dbReference>
<sequence>MKENINALTWEELSKFSTNESDLTNGPNTPYASKRLFGHNDEDIKVTLFRDYHAWCPYCQKIWLWLEWKKIPYLVKKASMRCYGQKEEWYLKKVPSGIFPAIEINQKVVTESDRILLLLESIFGPLGMQMEHPEIMGLRRLERRLFQSWCKWLCNPSFNNYQESKREKQFILLAKEVDVYLSKNNSPWLNPIKTGSEESLPGSVDVIFIPYLERMNASLAYYKGLNLRKEFPHINQWFRALEKLDTYRGTQGDFHTHAHDLPPQMGGCWTNKNPKQEKFSKDIDLGHGLGDYETSFQNSQSISPEEIALGRVLKHRVPIMKANPIGPSLLDQPLRAALSTMITGQQYVPNKGTALGLRYLRDRISVPRDMPLLSARKLRQALEATAILDGPEQGPAIPIRNRFDQDPSPFLK</sequence>
<evidence type="ECO:0000313" key="3">
    <source>
        <dbReference type="EMBL" id="ABX08501.1"/>
    </source>
</evidence>
<dbReference type="InterPro" id="IPR036282">
    <property type="entry name" value="Glutathione-S-Trfase_C_sf"/>
</dbReference>
<dbReference type="OrthoDB" id="571448at2"/>
<evidence type="ECO:0000256" key="1">
    <source>
        <dbReference type="SAM" id="MobiDB-lite"/>
    </source>
</evidence>
<gene>
    <name evidence="3" type="ordered locus">P9211_05701</name>
</gene>
<accession>A9BEJ1</accession>
<dbReference type="Proteomes" id="UP000000788">
    <property type="component" value="Chromosome"/>
</dbReference>
<dbReference type="EC" id="2.5.1.18" evidence="3"/>
<dbReference type="InterPro" id="IPR050983">
    <property type="entry name" value="GST_Omega/HSP26"/>
</dbReference>
<dbReference type="SUPFAM" id="SSF52833">
    <property type="entry name" value="Thioredoxin-like"/>
    <property type="match status" value="1"/>
</dbReference>
<proteinExistence type="predicted"/>
<dbReference type="AlphaFoldDB" id="A9BEJ1"/>
<dbReference type="KEGG" id="pmj:P9211_05701"/>
<dbReference type="CDD" id="cd00570">
    <property type="entry name" value="GST_N_family"/>
    <property type="match status" value="1"/>
</dbReference>
<evidence type="ECO:0000259" key="2">
    <source>
        <dbReference type="PROSITE" id="PS50404"/>
    </source>
</evidence>
<dbReference type="HOGENOM" id="CLU_034159_0_0_3"/>
<dbReference type="Gene3D" id="1.20.1050.10">
    <property type="match status" value="1"/>
</dbReference>
<dbReference type="InterPro" id="IPR036249">
    <property type="entry name" value="Thioredoxin-like_sf"/>
</dbReference>
<dbReference type="Gene3D" id="3.40.30.10">
    <property type="entry name" value="Glutaredoxin"/>
    <property type="match status" value="1"/>
</dbReference>
<feature type="region of interest" description="Disordered" evidence="1">
    <location>
        <begin position="393"/>
        <end position="412"/>
    </location>
</feature>
<reference evidence="3 4" key="1">
    <citation type="journal article" date="2007" name="PLoS Genet.">
        <title>Patterns and implications of gene gain and loss in the evolution of Prochlorococcus.</title>
        <authorList>
            <person name="Kettler G.C."/>
            <person name="Martiny A.C."/>
            <person name="Huang K."/>
            <person name="Zucker J."/>
            <person name="Coleman M.L."/>
            <person name="Rodrigue S."/>
            <person name="Chen F."/>
            <person name="Lapidus A."/>
            <person name="Ferriera S."/>
            <person name="Johnson J."/>
            <person name="Steglich C."/>
            <person name="Church G.M."/>
            <person name="Richardson P."/>
            <person name="Chisholm S.W."/>
        </authorList>
    </citation>
    <scope>NUCLEOTIDE SEQUENCE [LARGE SCALE GENOMIC DNA]</scope>
    <source>
        <strain evidence="4">MIT 9211</strain>
    </source>
</reference>
<dbReference type="GO" id="GO:0004364">
    <property type="term" value="F:glutathione transferase activity"/>
    <property type="evidence" value="ECO:0007669"/>
    <property type="project" value="UniProtKB-EC"/>
</dbReference>
<feature type="domain" description="GST N-terminal" evidence="2">
    <location>
        <begin position="46"/>
        <end position="127"/>
    </location>
</feature>
<dbReference type="CDD" id="cd00299">
    <property type="entry name" value="GST_C_family"/>
    <property type="match status" value="1"/>
</dbReference>
<dbReference type="RefSeq" id="WP_012195123.1">
    <property type="nucleotide sequence ID" value="NC_009976.1"/>
</dbReference>
<dbReference type="Pfam" id="PF13409">
    <property type="entry name" value="GST_N_2"/>
    <property type="match status" value="1"/>
</dbReference>
<organism evidence="3 4">
    <name type="scientific">Prochlorococcus marinus (strain MIT 9211)</name>
    <dbReference type="NCBI Taxonomy" id="93059"/>
    <lineage>
        <taxon>Bacteria</taxon>
        <taxon>Bacillati</taxon>
        <taxon>Cyanobacteriota</taxon>
        <taxon>Cyanophyceae</taxon>
        <taxon>Synechococcales</taxon>
        <taxon>Prochlorococcaceae</taxon>
        <taxon>Prochlorococcus</taxon>
    </lineage>
</organism>
<protein>
    <submittedName>
        <fullName evidence="3">Glutathione S-transferase</fullName>
        <ecNumber evidence="3">2.5.1.18</ecNumber>
    </submittedName>
</protein>
<keyword evidence="4" id="KW-1185">Reference proteome</keyword>
<dbReference type="PANTHER" id="PTHR43968:SF14">
    <property type="entry name" value="GLUTATHIONE S-TRANSFERASE"/>
    <property type="match status" value="1"/>
</dbReference>
<dbReference type="EMBL" id="CP000878">
    <property type="protein sequence ID" value="ABX08501.1"/>
    <property type="molecule type" value="Genomic_DNA"/>
</dbReference>
<evidence type="ECO:0000313" key="4">
    <source>
        <dbReference type="Proteomes" id="UP000000788"/>
    </source>
</evidence>
<dbReference type="SUPFAM" id="SSF47616">
    <property type="entry name" value="GST C-terminal domain-like"/>
    <property type="match status" value="1"/>
</dbReference>
<dbReference type="GO" id="GO:0005737">
    <property type="term" value="C:cytoplasm"/>
    <property type="evidence" value="ECO:0007669"/>
    <property type="project" value="TreeGrafter"/>
</dbReference>